<comment type="subcellular location">
    <subcellularLocation>
        <location evidence="1">Cell membrane</location>
        <topology evidence="1">Multi-pass membrane protein</topology>
    </subcellularLocation>
</comment>
<gene>
    <name evidence="10" type="ORF">BHK98_07090</name>
</gene>
<evidence type="ECO:0000313" key="10">
    <source>
        <dbReference type="EMBL" id="OLR55843.1"/>
    </source>
</evidence>
<keyword evidence="4" id="KW-1003">Cell membrane</keyword>
<evidence type="ECO:0000256" key="6">
    <source>
        <dbReference type="ARBA" id="ARBA00022970"/>
    </source>
</evidence>
<feature type="transmembrane region" description="Helical" evidence="9">
    <location>
        <begin position="279"/>
        <end position="304"/>
    </location>
</feature>
<dbReference type="PIRSF" id="PIRSF006060">
    <property type="entry name" value="AA_transporter"/>
    <property type="match status" value="1"/>
</dbReference>
<feature type="transmembrane region" description="Helical" evidence="9">
    <location>
        <begin position="157"/>
        <end position="179"/>
    </location>
</feature>
<keyword evidence="6" id="KW-0029">Amino-acid transport</keyword>
<dbReference type="InterPro" id="IPR004754">
    <property type="entry name" value="Amino_acid_antiprt"/>
</dbReference>
<evidence type="ECO:0000313" key="11">
    <source>
        <dbReference type="Proteomes" id="UP000187404"/>
    </source>
</evidence>
<dbReference type="OrthoDB" id="178667at2"/>
<feature type="transmembrane region" description="Helical" evidence="9">
    <location>
        <begin position="93"/>
        <end position="121"/>
    </location>
</feature>
<keyword evidence="8 9" id="KW-0472">Membrane</keyword>
<dbReference type="Pfam" id="PF13520">
    <property type="entry name" value="AA_permease_2"/>
    <property type="match status" value="1"/>
</dbReference>
<accession>A0A1Q9JI15</accession>
<feature type="transmembrane region" description="Helical" evidence="9">
    <location>
        <begin position="453"/>
        <end position="475"/>
    </location>
</feature>
<evidence type="ECO:0000256" key="4">
    <source>
        <dbReference type="ARBA" id="ARBA00022475"/>
    </source>
</evidence>
<evidence type="ECO:0000256" key="1">
    <source>
        <dbReference type="ARBA" id="ARBA00004651"/>
    </source>
</evidence>
<comment type="similarity">
    <text evidence="2">Belongs to the amino acid-polyamine-organocation (APC) superfamily. Basic amino acid/polyamine antiporter (APA) (TC 2.A.3.2) family.</text>
</comment>
<dbReference type="GO" id="GO:0006865">
    <property type="term" value="P:amino acid transport"/>
    <property type="evidence" value="ECO:0007669"/>
    <property type="project" value="UniProtKB-KW"/>
</dbReference>
<dbReference type="RefSeq" id="WP_075712868.1">
    <property type="nucleotide sequence ID" value="NZ_MJIE01000001.1"/>
</dbReference>
<feature type="transmembrane region" description="Helical" evidence="9">
    <location>
        <begin position="199"/>
        <end position="222"/>
    </location>
</feature>
<feature type="transmembrane region" description="Helical" evidence="9">
    <location>
        <begin position="358"/>
        <end position="383"/>
    </location>
</feature>
<feature type="transmembrane region" description="Helical" evidence="9">
    <location>
        <begin position="395"/>
        <end position="414"/>
    </location>
</feature>
<evidence type="ECO:0000256" key="2">
    <source>
        <dbReference type="ARBA" id="ARBA00008220"/>
    </source>
</evidence>
<dbReference type="EMBL" id="MJIE01000001">
    <property type="protein sequence ID" value="OLR55843.1"/>
    <property type="molecule type" value="Genomic_DNA"/>
</dbReference>
<evidence type="ECO:0000256" key="5">
    <source>
        <dbReference type="ARBA" id="ARBA00022692"/>
    </source>
</evidence>
<dbReference type="PANTHER" id="PTHR42770">
    <property type="entry name" value="AMINO ACID TRANSPORTER-RELATED"/>
    <property type="match status" value="1"/>
</dbReference>
<dbReference type="GO" id="GO:0005886">
    <property type="term" value="C:plasma membrane"/>
    <property type="evidence" value="ECO:0007669"/>
    <property type="project" value="UniProtKB-SubCell"/>
</dbReference>
<keyword evidence="5 9" id="KW-0812">Transmembrane</keyword>
<dbReference type="STRING" id="1261640.BHK98_07090"/>
<dbReference type="InterPro" id="IPR002293">
    <property type="entry name" value="AA/rel_permease1"/>
</dbReference>
<feature type="transmembrane region" description="Helical" evidence="9">
    <location>
        <begin position="127"/>
        <end position="145"/>
    </location>
</feature>
<evidence type="ECO:0008006" key="12">
    <source>
        <dbReference type="Google" id="ProtNLM"/>
    </source>
</evidence>
<keyword evidence="7 9" id="KW-1133">Transmembrane helix</keyword>
<dbReference type="PANTHER" id="PTHR42770:SF4">
    <property type="entry name" value="ARGININE_ORNITHINE ANTIPORTER-RELATED"/>
    <property type="match status" value="1"/>
</dbReference>
<keyword evidence="3" id="KW-0813">Transport</keyword>
<evidence type="ECO:0000256" key="8">
    <source>
        <dbReference type="ARBA" id="ARBA00023136"/>
    </source>
</evidence>
<feature type="transmembrane region" description="Helical" evidence="9">
    <location>
        <begin position="234"/>
        <end position="259"/>
    </location>
</feature>
<feature type="transmembrane region" description="Helical" evidence="9">
    <location>
        <begin position="332"/>
        <end position="352"/>
    </location>
</feature>
<proteinExistence type="inferred from homology"/>
<organism evidence="10 11">
    <name type="scientific">Hornefia porci</name>
    <dbReference type="NCBI Taxonomy" id="2652292"/>
    <lineage>
        <taxon>Bacteria</taxon>
        <taxon>Bacillati</taxon>
        <taxon>Bacillota</taxon>
        <taxon>Clostridia</taxon>
        <taxon>Peptostreptococcales</taxon>
        <taxon>Anaerovoracaceae</taxon>
        <taxon>Hornefia</taxon>
    </lineage>
</organism>
<reference evidence="10 11" key="1">
    <citation type="journal article" date="2016" name="Appl. Environ. Microbiol.">
        <title>Function and Phylogeny of Bacterial Butyryl Coenzyme A:Acetate Transferases and Their Diversity in the Proximal Colon of Swine.</title>
        <authorList>
            <person name="Trachsel J."/>
            <person name="Bayles D.O."/>
            <person name="Looft T."/>
            <person name="Levine U.Y."/>
            <person name="Allen H.K."/>
        </authorList>
    </citation>
    <scope>NUCLEOTIDE SEQUENCE [LARGE SCALE GENOMIC DNA]</scope>
    <source>
        <strain evidence="10 11">68-3-10</strain>
    </source>
</reference>
<dbReference type="AlphaFoldDB" id="A0A1Q9JI15"/>
<evidence type="ECO:0000256" key="9">
    <source>
        <dbReference type="SAM" id="Phobius"/>
    </source>
</evidence>
<dbReference type="Gene3D" id="1.20.1740.10">
    <property type="entry name" value="Amino acid/polyamine transporter I"/>
    <property type="match status" value="1"/>
</dbReference>
<sequence>MEQEEKKLGVVKLTFFAIGTTLATGVFSISGDFAAAGAHAGAVLIGWGICLVGMLGLAMTFYKLSVVRPDLTSGISNYAREGFGQYIGFISAWGYWISAVLAQVTFVALLFAALGNFFAVFGEGNNLASAAVASIFIWALTWLVYRGVNAAVGLNMFVVIVKMIPIIFAILAIILAGAFKWENFTANFWGASDSGSLFAQIKSTVQITVWTFVGIEGAVVLSGRGRTTKAAGQATIYSFLSLIALYILISVLSMGAVPFDVLAKLSNPPLAGVMEYVVGPWGGALVNIAVIMSLIGAMLPYVILCTDSSYEPAKQGIFPRFLTKMSRHNTPVWSIVGTSLVVQLFIVIMYFNSSTYQILYALSASTIMFPYVFSACFYLKLCCRGEGLEPGNKNRFGMWLTAVIGTVYGFWLLYGSGWQYILITSTLYFPGTILFCISKRERNRKIFETKTDWAAFLLVGVLFVISLVCLKTGAIQPF</sequence>
<dbReference type="Proteomes" id="UP000187404">
    <property type="component" value="Unassembled WGS sequence"/>
</dbReference>
<comment type="caution">
    <text evidence="10">The sequence shown here is derived from an EMBL/GenBank/DDBJ whole genome shotgun (WGS) entry which is preliminary data.</text>
</comment>
<feature type="transmembrane region" description="Helical" evidence="9">
    <location>
        <begin position="420"/>
        <end position="437"/>
    </location>
</feature>
<feature type="transmembrane region" description="Helical" evidence="9">
    <location>
        <begin position="41"/>
        <end position="62"/>
    </location>
</feature>
<keyword evidence="11" id="KW-1185">Reference proteome</keyword>
<name>A0A1Q9JI15_9FIRM</name>
<feature type="transmembrane region" description="Helical" evidence="9">
    <location>
        <begin position="9"/>
        <end position="29"/>
    </location>
</feature>
<evidence type="ECO:0000256" key="7">
    <source>
        <dbReference type="ARBA" id="ARBA00022989"/>
    </source>
</evidence>
<dbReference type="GO" id="GO:0022857">
    <property type="term" value="F:transmembrane transporter activity"/>
    <property type="evidence" value="ECO:0007669"/>
    <property type="project" value="InterPro"/>
</dbReference>
<dbReference type="NCBIfam" id="TIGR00905">
    <property type="entry name" value="2A0302"/>
    <property type="match status" value="1"/>
</dbReference>
<dbReference type="InterPro" id="IPR050367">
    <property type="entry name" value="APC_superfamily"/>
</dbReference>
<evidence type="ECO:0000256" key="3">
    <source>
        <dbReference type="ARBA" id="ARBA00022448"/>
    </source>
</evidence>
<protein>
    <recommendedName>
        <fullName evidence="12">Arginine/ornithine antiporter</fullName>
    </recommendedName>
</protein>